<comment type="caution">
    <text evidence="3">The sequence shown here is derived from an EMBL/GenBank/DDBJ whole genome shotgun (WGS) entry which is preliminary data.</text>
</comment>
<evidence type="ECO:0000256" key="2">
    <source>
        <dbReference type="SAM" id="Phobius"/>
    </source>
</evidence>
<accession>A0ABR3EQL0</accession>
<organism evidence="3 4">
    <name type="scientific">Marasmius crinis-equi</name>
    <dbReference type="NCBI Taxonomy" id="585013"/>
    <lineage>
        <taxon>Eukaryota</taxon>
        <taxon>Fungi</taxon>
        <taxon>Dikarya</taxon>
        <taxon>Basidiomycota</taxon>
        <taxon>Agaricomycotina</taxon>
        <taxon>Agaricomycetes</taxon>
        <taxon>Agaricomycetidae</taxon>
        <taxon>Agaricales</taxon>
        <taxon>Marasmiineae</taxon>
        <taxon>Marasmiaceae</taxon>
        <taxon>Marasmius</taxon>
    </lineage>
</organism>
<proteinExistence type="predicted"/>
<keyword evidence="4" id="KW-1185">Reference proteome</keyword>
<sequence>MPAPPTITVSQPLTLAWSLKSTQTNVSALVVNIIDHSDGEAALREGKVDLNVFGKTSGELTLTPTIVGQFKLEVVEVEEHIHTMFRNENNDPTETLLVTNAVSRTSIQPITVIASPKAISTASSTQVAVPGLSIVPVSSASKMKSRTPAILGGVLGGLAAITISFVAAGFEAEYVSVCFWVSFRFDFTVATFPPTISRFDYLLTYIQHIQHPSAGTMAEKVRRKDFQRRRCEHQLAEDAINQDQQQPEPQPSQRDMTAVGESQTLEVRPGPTIDTSPEIRAQLDLVTKRVARLEAEQAPSDYVSSRS</sequence>
<feature type="transmembrane region" description="Helical" evidence="2">
    <location>
        <begin position="149"/>
        <end position="170"/>
    </location>
</feature>
<evidence type="ECO:0000256" key="1">
    <source>
        <dbReference type="SAM" id="MobiDB-lite"/>
    </source>
</evidence>
<dbReference type="EMBL" id="JBAHYK010002399">
    <property type="protein sequence ID" value="KAL0565146.1"/>
    <property type="molecule type" value="Genomic_DNA"/>
</dbReference>
<dbReference type="Proteomes" id="UP001465976">
    <property type="component" value="Unassembled WGS sequence"/>
</dbReference>
<reference evidence="3 4" key="1">
    <citation type="submission" date="2024-02" db="EMBL/GenBank/DDBJ databases">
        <title>A draft genome for the cacao thread blight pathogen Marasmius crinis-equi.</title>
        <authorList>
            <person name="Cohen S.P."/>
            <person name="Baruah I.K."/>
            <person name="Amoako-Attah I."/>
            <person name="Bukari Y."/>
            <person name="Meinhardt L.W."/>
            <person name="Bailey B.A."/>
        </authorList>
    </citation>
    <scope>NUCLEOTIDE SEQUENCE [LARGE SCALE GENOMIC DNA]</scope>
    <source>
        <strain evidence="3 4">GH-76</strain>
    </source>
</reference>
<evidence type="ECO:0000313" key="4">
    <source>
        <dbReference type="Proteomes" id="UP001465976"/>
    </source>
</evidence>
<keyword evidence="2" id="KW-0472">Membrane</keyword>
<gene>
    <name evidence="3" type="ORF">V5O48_016884</name>
</gene>
<keyword evidence="2" id="KW-1133">Transmembrane helix</keyword>
<evidence type="ECO:0000313" key="3">
    <source>
        <dbReference type="EMBL" id="KAL0565146.1"/>
    </source>
</evidence>
<protein>
    <submittedName>
        <fullName evidence="3">Uncharacterized protein</fullName>
    </submittedName>
</protein>
<feature type="region of interest" description="Disordered" evidence="1">
    <location>
        <begin position="236"/>
        <end position="279"/>
    </location>
</feature>
<name>A0ABR3EQL0_9AGAR</name>
<feature type="compositionally biased region" description="Low complexity" evidence="1">
    <location>
        <begin position="242"/>
        <end position="253"/>
    </location>
</feature>
<keyword evidence="2" id="KW-0812">Transmembrane</keyword>